<sequence length="236" mass="26009">MESVTLRKQDKTIRTNGWTVKADWPNRIIKASLMIIGILFLTASCTLDKQAKALKALEKCRYEFVSADSVFLAGTDINKFVANGRVDVSRLPGVALGFLNRDVPLSGILNIQITNPTSNLAGINQFAYKIAIEDKEVLDGTSDLPIAIRPGETITVPVKLQTNVYKFLSDKQTLDKLLSFIQRAQSGATDEKINLTFSIKPTLALGNKQINYPGYIRIDKQVDANLLISNGIIPSR</sequence>
<evidence type="ECO:0000313" key="1">
    <source>
        <dbReference type="EMBL" id="SKB72707.1"/>
    </source>
</evidence>
<dbReference type="AlphaFoldDB" id="A0A1T5DLY4"/>
<gene>
    <name evidence="1" type="ORF">SAMN05660226_02828</name>
</gene>
<evidence type="ECO:0000313" key="2">
    <source>
        <dbReference type="Proteomes" id="UP000190541"/>
    </source>
</evidence>
<reference evidence="1 2" key="1">
    <citation type="submission" date="2017-02" db="EMBL/GenBank/DDBJ databases">
        <authorList>
            <person name="Peterson S.W."/>
        </authorList>
    </citation>
    <scope>NUCLEOTIDE SEQUENCE [LARGE SCALE GENOMIC DNA]</scope>
    <source>
        <strain evidence="1 2">DSM 22899</strain>
    </source>
</reference>
<dbReference type="STRING" id="623280.SAMN05660226_02828"/>
<dbReference type="RefSeq" id="WP_079717509.1">
    <property type="nucleotide sequence ID" value="NZ_FUYS01000007.1"/>
</dbReference>
<organism evidence="1 2">
    <name type="scientific">Parapedobacter luteus</name>
    <dbReference type="NCBI Taxonomy" id="623280"/>
    <lineage>
        <taxon>Bacteria</taxon>
        <taxon>Pseudomonadati</taxon>
        <taxon>Bacteroidota</taxon>
        <taxon>Sphingobacteriia</taxon>
        <taxon>Sphingobacteriales</taxon>
        <taxon>Sphingobacteriaceae</taxon>
        <taxon>Parapedobacter</taxon>
    </lineage>
</organism>
<dbReference type="Proteomes" id="UP000190541">
    <property type="component" value="Unassembled WGS sequence"/>
</dbReference>
<protein>
    <recommendedName>
        <fullName evidence="3">Late embryogenesis abundant protein</fullName>
    </recommendedName>
</protein>
<dbReference type="OrthoDB" id="704817at2"/>
<keyword evidence="2" id="KW-1185">Reference proteome</keyword>
<dbReference type="EMBL" id="FUYS01000007">
    <property type="protein sequence ID" value="SKB72707.1"/>
    <property type="molecule type" value="Genomic_DNA"/>
</dbReference>
<proteinExistence type="predicted"/>
<accession>A0A1T5DLY4</accession>
<name>A0A1T5DLY4_9SPHI</name>
<dbReference type="Gene3D" id="2.60.40.1820">
    <property type="match status" value="1"/>
</dbReference>
<dbReference type="SUPFAM" id="SSF117070">
    <property type="entry name" value="LEA14-like"/>
    <property type="match status" value="1"/>
</dbReference>
<evidence type="ECO:0008006" key="3">
    <source>
        <dbReference type="Google" id="ProtNLM"/>
    </source>
</evidence>